<dbReference type="GO" id="GO:0016020">
    <property type="term" value="C:membrane"/>
    <property type="evidence" value="ECO:0007669"/>
    <property type="project" value="UniProtKB-SubCell"/>
</dbReference>
<keyword evidence="3 4" id="KW-0808">Transferase</keyword>
<name>A0A6H5IFS4_9HYME</name>
<dbReference type="PROSITE" id="PS00375">
    <property type="entry name" value="UDPGT"/>
    <property type="match status" value="1"/>
</dbReference>
<dbReference type="Proteomes" id="UP000479190">
    <property type="component" value="Unassembled WGS sequence"/>
</dbReference>
<evidence type="ECO:0000313" key="7">
    <source>
        <dbReference type="Proteomes" id="UP000479190"/>
    </source>
</evidence>
<evidence type="ECO:0000313" key="6">
    <source>
        <dbReference type="EMBL" id="CAB0035863.1"/>
    </source>
</evidence>
<dbReference type="EMBL" id="CADCXV010000802">
    <property type="protein sequence ID" value="CAB0035863.1"/>
    <property type="molecule type" value="Genomic_DNA"/>
</dbReference>
<keyword evidence="5" id="KW-0732">Signal</keyword>
<feature type="transmembrane region" description="Helical" evidence="5">
    <location>
        <begin position="484"/>
        <end position="511"/>
    </location>
</feature>
<protein>
    <recommendedName>
        <fullName evidence="5">UDP-glucuronosyltransferase</fullName>
        <ecNumber evidence="5">2.4.1.17</ecNumber>
    </recommendedName>
</protein>
<keyword evidence="5" id="KW-0472">Membrane</keyword>
<dbReference type="Pfam" id="PF00201">
    <property type="entry name" value="UDPGT"/>
    <property type="match status" value="1"/>
</dbReference>
<dbReference type="InterPro" id="IPR050271">
    <property type="entry name" value="UDP-glycosyltransferase"/>
</dbReference>
<dbReference type="FunFam" id="3.40.50.2000:FF:000021">
    <property type="entry name" value="UDP-glucuronosyltransferase"/>
    <property type="match status" value="1"/>
</dbReference>
<keyword evidence="7" id="KW-1185">Reference proteome</keyword>
<dbReference type="CDD" id="cd03784">
    <property type="entry name" value="GT1_Gtf-like"/>
    <property type="match status" value="1"/>
</dbReference>
<evidence type="ECO:0000256" key="2">
    <source>
        <dbReference type="ARBA" id="ARBA00022676"/>
    </source>
</evidence>
<dbReference type="InterPro" id="IPR035595">
    <property type="entry name" value="UDP_glycos_trans_CS"/>
</dbReference>
<feature type="chain" id="PRO_5026379096" description="UDP-glucuronosyltransferase" evidence="5">
    <location>
        <begin position="22"/>
        <end position="524"/>
    </location>
</feature>
<dbReference type="AlphaFoldDB" id="A0A6H5IFS4"/>
<gene>
    <name evidence="6" type="ORF">TBRA_LOCUS7746</name>
</gene>
<dbReference type="PANTHER" id="PTHR48043:SF145">
    <property type="entry name" value="FI06409P-RELATED"/>
    <property type="match status" value="1"/>
</dbReference>
<evidence type="ECO:0000256" key="4">
    <source>
        <dbReference type="RuleBase" id="RU003718"/>
    </source>
</evidence>
<comment type="subcellular location">
    <subcellularLocation>
        <location evidence="5">Membrane</location>
        <topology evidence="5">Single-pass membrane protein</topology>
    </subcellularLocation>
</comment>
<comment type="catalytic activity">
    <reaction evidence="5">
        <text>glucuronate acceptor + UDP-alpha-D-glucuronate = acceptor beta-D-glucuronoside + UDP + H(+)</text>
        <dbReference type="Rhea" id="RHEA:21032"/>
        <dbReference type="ChEBI" id="CHEBI:15378"/>
        <dbReference type="ChEBI" id="CHEBI:58052"/>
        <dbReference type="ChEBI" id="CHEBI:58223"/>
        <dbReference type="ChEBI" id="CHEBI:132367"/>
        <dbReference type="ChEBI" id="CHEBI:132368"/>
        <dbReference type="EC" id="2.4.1.17"/>
    </reaction>
</comment>
<organism evidence="6 7">
    <name type="scientific">Trichogramma brassicae</name>
    <dbReference type="NCBI Taxonomy" id="86971"/>
    <lineage>
        <taxon>Eukaryota</taxon>
        <taxon>Metazoa</taxon>
        <taxon>Ecdysozoa</taxon>
        <taxon>Arthropoda</taxon>
        <taxon>Hexapoda</taxon>
        <taxon>Insecta</taxon>
        <taxon>Pterygota</taxon>
        <taxon>Neoptera</taxon>
        <taxon>Endopterygota</taxon>
        <taxon>Hymenoptera</taxon>
        <taxon>Apocrita</taxon>
        <taxon>Proctotrupomorpha</taxon>
        <taxon>Chalcidoidea</taxon>
        <taxon>Trichogrammatidae</taxon>
        <taxon>Trichogramma</taxon>
    </lineage>
</organism>
<dbReference type="SUPFAM" id="SSF53756">
    <property type="entry name" value="UDP-Glycosyltransferase/glycogen phosphorylase"/>
    <property type="match status" value="1"/>
</dbReference>
<evidence type="ECO:0000256" key="1">
    <source>
        <dbReference type="ARBA" id="ARBA00009995"/>
    </source>
</evidence>
<evidence type="ECO:0000256" key="3">
    <source>
        <dbReference type="ARBA" id="ARBA00022679"/>
    </source>
</evidence>
<dbReference type="InterPro" id="IPR002213">
    <property type="entry name" value="UDP_glucos_trans"/>
</dbReference>
<dbReference type="OrthoDB" id="5835829at2759"/>
<keyword evidence="5" id="KW-0812">Transmembrane</keyword>
<accession>A0A6H5IFS4</accession>
<dbReference type="PANTHER" id="PTHR48043">
    <property type="entry name" value="EG:EG0003.4 PROTEIN-RELATED"/>
    <property type="match status" value="1"/>
</dbReference>
<keyword evidence="2 4" id="KW-0328">Glycosyltransferase</keyword>
<dbReference type="EC" id="2.4.1.17" evidence="5"/>
<feature type="signal peptide" evidence="5">
    <location>
        <begin position="1"/>
        <end position="21"/>
    </location>
</feature>
<proteinExistence type="inferred from homology"/>
<sequence>MTRAWIIALLLLAATLSTSHGLRILGIFPLQGKSHFVMCEALMKGLAAKGHQVDVYSHFPRKSPIPNYKDYSLAGTLPALANNMSYDYMNSFGGVISIPVLMNLIGNPVCELLNLPIFQNLIKNPPNDPPYDLVIIEMFLSNCYLELGHHLNIPIVSMVTTSLFEWMYRPLGNPSRLAVEPTTFSGGYHPMSFKERLSNVVLSHYFENSFNTEARKAQNAVVEKAFGPGMLDVIDLQKEISLTLVNYHHALNGVRAFTPSVVPVGGIHVFENDDVLPAKVKTFMDESKDGFIYVSFGSMVQIETFPEHDIKELYASFKNIAPIRVVMKIAKPELLPPGLPSNVITHSWLPQVKVLKHKNVKAFVTHGGLMGTQESIYYGVPLIGFPLFGDQHFNIESYAKKNLAIKLDRHNIKEETLTAAIKEIVNNPAYKNSADKVGKAFRDAPMSPLNTAIYWVEYIVKHGKYSLRPPIIDLPWWQASLLDVYAFLAAIFILLVVIFYKLAAILIKLIFNLQKSKPRKMKKK</sequence>
<evidence type="ECO:0000256" key="5">
    <source>
        <dbReference type="RuleBase" id="RU362059"/>
    </source>
</evidence>
<dbReference type="GO" id="GO:0015020">
    <property type="term" value="F:glucuronosyltransferase activity"/>
    <property type="evidence" value="ECO:0007669"/>
    <property type="project" value="UniProtKB-EC"/>
</dbReference>
<comment type="similarity">
    <text evidence="1 4">Belongs to the UDP-glycosyltransferase family.</text>
</comment>
<keyword evidence="5" id="KW-1133">Transmembrane helix</keyword>
<reference evidence="6 7" key="1">
    <citation type="submission" date="2020-02" db="EMBL/GenBank/DDBJ databases">
        <authorList>
            <person name="Ferguson B K."/>
        </authorList>
    </citation>
    <scope>NUCLEOTIDE SEQUENCE [LARGE SCALE GENOMIC DNA]</scope>
</reference>
<dbReference type="Gene3D" id="3.40.50.2000">
    <property type="entry name" value="Glycogen Phosphorylase B"/>
    <property type="match status" value="2"/>
</dbReference>